<dbReference type="EMBL" id="DWZA01000020">
    <property type="protein sequence ID" value="HJA70351.1"/>
    <property type="molecule type" value="Genomic_DNA"/>
</dbReference>
<dbReference type="InterPro" id="IPR000620">
    <property type="entry name" value="EamA_dom"/>
</dbReference>
<feature type="transmembrane region" description="Helical" evidence="7">
    <location>
        <begin position="263"/>
        <end position="283"/>
    </location>
</feature>
<keyword evidence="3" id="KW-1003">Cell membrane</keyword>
<evidence type="ECO:0000256" key="2">
    <source>
        <dbReference type="ARBA" id="ARBA00007362"/>
    </source>
</evidence>
<feature type="transmembrane region" description="Helical" evidence="7">
    <location>
        <begin position="143"/>
        <end position="160"/>
    </location>
</feature>
<dbReference type="PANTHER" id="PTHR32322">
    <property type="entry name" value="INNER MEMBRANE TRANSPORTER"/>
    <property type="match status" value="1"/>
</dbReference>
<keyword evidence="6 7" id="KW-0472">Membrane</keyword>
<dbReference type="AlphaFoldDB" id="A0A9D2HEX6"/>
<keyword evidence="5 7" id="KW-1133">Transmembrane helix</keyword>
<evidence type="ECO:0000256" key="5">
    <source>
        <dbReference type="ARBA" id="ARBA00022989"/>
    </source>
</evidence>
<feature type="transmembrane region" description="Helical" evidence="7">
    <location>
        <begin position="53"/>
        <end position="74"/>
    </location>
</feature>
<dbReference type="PANTHER" id="PTHR32322:SF18">
    <property type="entry name" value="S-ADENOSYLMETHIONINE_S-ADENOSYLHOMOCYSTEINE TRANSPORTER"/>
    <property type="match status" value="1"/>
</dbReference>
<feature type="transmembrane region" description="Helical" evidence="7">
    <location>
        <begin position="203"/>
        <end position="226"/>
    </location>
</feature>
<evidence type="ECO:0000313" key="9">
    <source>
        <dbReference type="EMBL" id="HJA70351.1"/>
    </source>
</evidence>
<feature type="transmembrane region" description="Helical" evidence="7">
    <location>
        <begin position="289"/>
        <end position="307"/>
    </location>
</feature>
<keyword evidence="4 7" id="KW-0812">Transmembrane</keyword>
<accession>A0A9D2HEX6</accession>
<dbReference type="InterPro" id="IPR037185">
    <property type="entry name" value="EmrE-like"/>
</dbReference>
<feature type="transmembrane region" description="Helical" evidence="7">
    <location>
        <begin position="86"/>
        <end position="106"/>
    </location>
</feature>
<gene>
    <name evidence="9" type="ORF">IAA07_02065</name>
</gene>
<dbReference type="Pfam" id="PF00892">
    <property type="entry name" value="EamA"/>
    <property type="match status" value="2"/>
</dbReference>
<reference evidence="9" key="1">
    <citation type="journal article" date="2021" name="PeerJ">
        <title>Extensive microbial diversity within the chicken gut microbiome revealed by metagenomics and culture.</title>
        <authorList>
            <person name="Gilroy R."/>
            <person name="Ravi A."/>
            <person name="Getino M."/>
            <person name="Pursley I."/>
            <person name="Horton D.L."/>
            <person name="Alikhan N.F."/>
            <person name="Baker D."/>
            <person name="Gharbi K."/>
            <person name="Hall N."/>
            <person name="Watson M."/>
            <person name="Adriaenssens E.M."/>
            <person name="Foster-Nyarko E."/>
            <person name="Jarju S."/>
            <person name="Secka A."/>
            <person name="Antonio M."/>
            <person name="Oren A."/>
            <person name="Chaudhuri R.R."/>
            <person name="La Ragione R."/>
            <person name="Hildebrand F."/>
            <person name="Pallen M.J."/>
        </authorList>
    </citation>
    <scope>NUCLEOTIDE SEQUENCE</scope>
    <source>
        <strain evidence="9">CHK178-16964</strain>
    </source>
</reference>
<comment type="subcellular location">
    <subcellularLocation>
        <location evidence="1">Cell membrane</location>
        <topology evidence="1">Multi-pass membrane protein</topology>
    </subcellularLocation>
</comment>
<comment type="caution">
    <text evidence="9">The sequence shown here is derived from an EMBL/GenBank/DDBJ whole genome shotgun (WGS) entry which is preliminary data.</text>
</comment>
<sequence>MEKNTEKKRGITGTAQVAFLAMICCVLWGSAFPCVKIGYELFAVAGDDSASQILFAGLRFTLAGLLTIAIASLLKGKPVAPARTSWGMVFTLCAFQTVIQYLFFYMGLAHASGVRSSIITGSNVFIAILLACFIFRQEKMTRAKLIGCILGFAGVVLVNWDPGSMGESMRWDGEGFIFLAAVSYAMSSVLIKKYSLREDPMVLSGYQFFAGGIIMDICGLLMGGHLQAVSPYSLAMLLYLGFVSAAAYSLWAVLLKYNPVSKVTIFGFMNPVCGVLLSALLLGEQEQAFGIRTLCALAFVSAGIYITNSAASSSGVRS</sequence>
<feature type="transmembrane region" description="Helical" evidence="7">
    <location>
        <begin position="175"/>
        <end position="191"/>
    </location>
</feature>
<dbReference type="InterPro" id="IPR050638">
    <property type="entry name" value="AA-Vitamin_Transporters"/>
</dbReference>
<evidence type="ECO:0000256" key="3">
    <source>
        <dbReference type="ARBA" id="ARBA00022475"/>
    </source>
</evidence>
<comment type="similarity">
    <text evidence="2">Belongs to the EamA transporter family.</text>
</comment>
<organism evidence="9 10">
    <name type="scientific">Candidatus Lachnoclostridium stercoravium</name>
    <dbReference type="NCBI Taxonomy" id="2838633"/>
    <lineage>
        <taxon>Bacteria</taxon>
        <taxon>Bacillati</taxon>
        <taxon>Bacillota</taxon>
        <taxon>Clostridia</taxon>
        <taxon>Lachnospirales</taxon>
        <taxon>Lachnospiraceae</taxon>
    </lineage>
</organism>
<dbReference type="GO" id="GO:0005886">
    <property type="term" value="C:plasma membrane"/>
    <property type="evidence" value="ECO:0007669"/>
    <property type="project" value="UniProtKB-SubCell"/>
</dbReference>
<feature type="transmembrane region" description="Helical" evidence="7">
    <location>
        <begin position="232"/>
        <end position="251"/>
    </location>
</feature>
<reference evidence="9" key="2">
    <citation type="submission" date="2021-04" db="EMBL/GenBank/DDBJ databases">
        <authorList>
            <person name="Gilroy R."/>
        </authorList>
    </citation>
    <scope>NUCLEOTIDE SEQUENCE</scope>
    <source>
        <strain evidence="9">CHK178-16964</strain>
    </source>
</reference>
<dbReference type="SUPFAM" id="SSF103481">
    <property type="entry name" value="Multidrug resistance efflux transporter EmrE"/>
    <property type="match status" value="2"/>
</dbReference>
<evidence type="ECO:0000259" key="8">
    <source>
        <dbReference type="Pfam" id="PF00892"/>
    </source>
</evidence>
<dbReference type="Gene3D" id="1.10.3730.20">
    <property type="match status" value="1"/>
</dbReference>
<evidence type="ECO:0000256" key="7">
    <source>
        <dbReference type="SAM" id="Phobius"/>
    </source>
</evidence>
<name>A0A9D2HEX6_9FIRM</name>
<feature type="transmembrane region" description="Helical" evidence="7">
    <location>
        <begin position="12"/>
        <end position="33"/>
    </location>
</feature>
<feature type="domain" description="EamA" evidence="8">
    <location>
        <begin position="173"/>
        <end position="308"/>
    </location>
</feature>
<evidence type="ECO:0000256" key="1">
    <source>
        <dbReference type="ARBA" id="ARBA00004651"/>
    </source>
</evidence>
<evidence type="ECO:0000313" key="10">
    <source>
        <dbReference type="Proteomes" id="UP000823900"/>
    </source>
</evidence>
<evidence type="ECO:0000256" key="6">
    <source>
        <dbReference type="ARBA" id="ARBA00023136"/>
    </source>
</evidence>
<dbReference type="Proteomes" id="UP000823900">
    <property type="component" value="Unassembled WGS sequence"/>
</dbReference>
<protein>
    <submittedName>
        <fullName evidence="9">DMT family transporter</fullName>
    </submittedName>
</protein>
<proteinExistence type="inferred from homology"/>
<feature type="domain" description="EamA" evidence="8">
    <location>
        <begin position="18"/>
        <end position="159"/>
    </location>
</feature>
<evidence type="ECO:0000256" key="4">
    <source>
        <dbReference type="ARBA" id="ARBA00022692"/>
    </source>
</evidence>
<feature type="transmembrane region" description="Helical" evidence="7">
    <location>
        <begin position="118"/>
        <end position="136"/>
    </location>
</feature>